<proteinExistence type="predicted"/>
<name>A0A2T3FST5_9FIRM</name>
<evidence type="ECO:0000313" key="2">
    <source>
        <dbReference type="EMBL" id="PST38311.1"/>
    </source>
</evidence>
<accession>A0A2T3FST5</accession>
<dbReference type="Proteomes" id="UP000240974">
    <property type="component" value="Unassembled WGS sequence"/>
</dbReference>
<comment type="caution">
    <text evidence="2">The sequence shown here is derived from an EMBL/GenBank/DDBJ whole genome shotgun (WGS) entry which is preliminary data.</text>
</comment>
<organism evidence="2 3">
    <name type="scientific">Faecalibacillus intestinalis</name>
    <dbReference type="NCBI Taxonomy" id="1982626"/>
    <lineage>
        <taxon>Bacteria</taxon>
        <taxon>Bacillati</taxon>
        <taxon>Bacillota</taxon>
        <taxon>Erysipelotrichia</taxon>
        <taxon>Erysipelotrichales</taxon>
        <taxon>Coprobacillaceae</taxon>
        <taxon>Faecalibacillus</taxon>
    </lineage>
</organism>
<reference evidence="2 3" key="1">
    <citation type="journal article" date="2019" name="Int. J. Syst. Evol. Microbiol.">
        <title>Faecalibacillus intestinalis gen. nov., sp. nov. and Faecalibacillus faecis sp. nov., isolated from human faeces.</title>
        <authorList>
            <person name="Seo B."/>
            <person name="Jeon K."/>
            <person name="Baek I."/>
            <person name="Lee Y.M."/>
            <person name="Baek K."/>
            <person name="Ko G."/>
        </authorList>
    </citation>
    <scope>NUCLEOTIDE SEQUENCE [LARGE SCALE GENOMIC DNA]</scope>
    <source>
        <strain evidence="2 3">SNUG30099</strain>
    </source>
</reference>
<evidence type="ECO:0000256" key="1">
    <source>
        <dbReference type="SAM" id="Phobius"/>
    </source>
</evidence>
<keyword evidence="1" id="KW-0812">Transmembrane</keyword>
<feature type="transmembrane region" description="Helical" evidence="1">
    <location>
        <begin position="52"/>
        <end position="76"/>
    </location>
</feature>
<keyword evidence="3" id="KW-1185">Reference proteome</keyword>
<feature type="transmembrane region" description="Helical" evidence="1">
    <location>
        <begin position="153"/>
        <end position="172"/>
    </location>
</feature>
<keyword evidence="1" id="KW-1133">Transmembrane helix</keyword>
<protein>
    <recommendedName>
        <fullName evidence="4">Sensor histidine kinase NatK C-terminal domain-containing protein</fullName>
    </recommendedName>
</protein>
<feature type="transmembrane region" description="Helical" evidence="1">
    <location>
        <begin position="22"/>
        <end position="40"/>
    </location>
</feature>
<dbReference type="EMBL" id="PYLQ01000020">
    <property type="protein sequence ID" value="PST38311.1"/>
    <property type="molecule type" value="Genomic_DNA"/>
</dbReference>
<sequence>MYILITTIICFFEISISNYYNTFDQLLIFIVIATLFISLLKLKTESLFEKIIICSIAGIFLYLANLLSMLVTTFIFNISTLEIYTKNYYVFCTILSKFILLCFIIFACIFKRYFYDSLTMKNGWAILLLCLTIEYTIAVLLETLLTGAFSTKKGVSLTISLIVISGLFLFIFRKLQIDNEKRLQYELKLQKNHFSEENYSKMKYMYNEIIETEHRMMYILIGVKKYLESNQIDKANFMLEQYISKVKRFSTAINTNNPYFDFVLSSKIHEFMYDDIFLKNTLFICENPIYDTNEFCDLIIYLLDSFKDNLNSKIGLSLGIHQENNFIIVEMIGDLKEYKVTDGLYKKIKYFTTDYSLKNVESIYTLKLIIDIVE</sequence>
<dbReference type="RefSeq" id="WP_107030403.1">
    <property type="nucleotide sequence ID" value="NZ_AP031432.1"/>
</dbReference>
<evidence type="ECO:0000313" key="3">
    <source>
        <dbReference type="Proteomes" id="UP000240974"/>
    </source>
</evidence>
<feature type="transmembrane region" description="Helical" evidence="1">
    <location>
        <begin position="88"/>
        <end position="110"/>
    </location>
</feature>
<dbReference type="AlphaFoldDB" id="A0A2T3FST5"/>
<evidence type="ECO:0008006" key="4">
    <source>
        <dbReference type="Google" id="ProtNLM"/>
    </source>
</evidence>
<feature type="transmembrane region" description="Helical" evidence="1">
    <location>
        <begin position="122"/>
        <end position="141"/>
    </location>
</feature>
<keyword evidence="1" id="KW-0472">Membrane</keyword>
<gene>
    <name evidence="2" type="ORF">C7U54_11575</name>
</gene>